<dbReference type="GO" id="GO:0003824">
    <property type="term" value="F:catalytic activity"/>
    <property type="evidence" value="ECO:0007669"/>
    <property type="project" value="InterPro"/>
</dbReference>
<dbReference type="GO" id="GO:0051274">
    <property type="term" value="P:beta-glucan biosynthetic process"/>
    <property type="evidence" value="ECO:0007669"/>
    <property type="project" value="TreeGrafter"/>
</dbReference>
<dbReference type="FunFam" id="2.70.98.10:FF:000001">
    <property type="entry name" value="Glucans biosynthesis protein G"/>
    <property type="match status" value="1"/>
</dbReference>
<protein>
    <submittedName>
        <fullName evidence="8">Glucan biosynthesis protein G</fullName>
    </submittedName>
</protein>
<dbReference type="Pfam" id="PF04349">
    <property type="entry name" value="MdoG"/>
    <property type="match status" value="1"/>
</dbReference>
<dbReference type="EMBL" id="JAZHOF010000005">
    <property type="protein sequence ID" value="MEJ8572487.1"/>
    <property type="molecule type" value="Genomic_DNA"/>
</dbReference>
<dbReference type="InterPro" id="IPR014438">
    <property type="entry name" value="Glucan_biosyn_MdoG/MdoD"/>
</dbReference>
<evidence type="ECO:0000259" key="7">
    <source>
        <dbReference type="Pfam" id="PF04349"/>
    </source>
</evidence>
<comment type="caution">
    <text evidence="8">The sequence shown here is derived from an EMBL/GenBank/DDBJ whole genome shotgun (WGS) entry which is preliminary data.</text>
</comment>
<dbReference type="InterPro" id="IPR011013">
    <property type="entry name" value="Gal_mutarotase_sf_dom"/>
</dbReference>
<dbReference type="GO" id="GO:0030288">
    <property type="term" value="C:outer membrane-bounded periplasmic space"/>
    <property type="evidence" value="ECO:0007669"/>
    <property type="project" value="TreeGrafter"/>
</dbReference>
<evidence type="ECO:0000313" key="9">
    <source>
        <dbReference type="Proteomes" id="UP001378188"/>
    </source>
</evidence>
<dbReference type="RefSeq" id="WP_340330187.1">
    <property type="nucleotide sequence ID" value="NZ_JAZHOF010000005.1"/>
</dbReference>
<keyword evidence="9" id="KW-1185">Reference proteome</keyword>
<proteinExistence type="inferred from homology"/>
<reference evidence="8 9" key="1">
    <citation type="submission" date="2024-02" db="EMBL/GenBank/DDBJ databases">
        <title>Genome analysis and characterization of Microbaculum marinisediminis sp. nov., isolated from marine sediment.</title>
        <authorList>
            <person name="Du Z.-J."/>
            <person name="Ye Y.-Q."/>
            <person name="Zhang Z.-R."/>
            <person name="Yuan S.-M."/>
            <person name="Zhang X.-Y."/>
        </authorList>
    </citation>
    <scope>NUCLEOTIDE SEQUENCE [LARGE SCALE GENOMIC DNA]</scope>
    <source>
        <strain evidence="8 9">SDUM1044001</strain>
    </source>
</reference>
<feature type="region of interest" description="Disordered" evidence="6">
    <location>
        <begin position="27"/>
        <end position="58"/>
    </location>
</feature>
<dbReference type="InterPro" id="IPR014756">
    <property type="entry name" value="Ig_E-set"/>
</dbReference>
<feature type="domain" description="Glucan biosynthesis periplasmic MdoG C-terminal" evidence="7">
    <location>
        <begin position="33"/>
        <end position="510"/>
    </location>
</feature>
<dbReference type="GO" id="GO:0030246">
    <property type="term" value="F:carbohydrate binding"/>
    <property type="evidence" value="ECO:0007669"/>
    <property type="project" value="InterPro"/>
</dbReference>
<keyword evidence="5" id="KW-0574">Periplasm</keyword>
<sequence>MVAALSGLAGKVPAAFAQSDSGSVLRLGDPQPFAPSQVRAKARDLASRPYEPPPDNVSAEIRDLNYDQYRDIRFRPDMAIWRGRNLPAEVQMFHLGHVFEQPVQVNIVSGGNARHVVFSPDLFDYGPLVPMPMPPEDVGFSGFRLHGPLNRTDYNDEFAVFQGASYFRAVGRDQVYGLSARGLSLRTAEPEGEEFPAFREFWIEEPRPGAGSIVVHALLDSPSTSGSYRFTIRPGLDTVIDVEATLYPRVDIQKVGLATLTSMYYFGPQDRLGIDDFRPAVHDSDGLLIWNGRGEWLWRPLINPARLQISAFLDEHPQAFGLMQRSREFAKYQDLEAHYERRPSLWVEPIGDWGEGAVMLVEIPTDSEIHDNIVAFWRPKEPLRAGEDSQFTYRLTWCAEVPAESGLARVTGTMIGGPAANNGNAPADRRWIVVDFVGGPLDGIATEDQPVPDVSASGGKLVPGTIQFNPETGGRRVAFGLDPEGATNIDLRCALMQNGNRISEVWVFRWSE</sequence>
<dbReference type="PANTHER" id="PTHR30504:SF2">
    <property type="entry name" value="GLUCANS BIOSYNTHESIS PROTEIN G"/>
    <property type="match status" value="1"/>
</dbReference>
<gene>
    <name evidence="8" type="ORF">V3328_13435</name>
</gene>
<evidence type="ECO:0000313" key="8">
    <source>
        <dbReference type="EMBL" id="MEJ8572487.1"/>
    </source>
</evidence>
<dbReference type="SUPFAM" id="SSF74650">
    <property type="entry name" value="Galactose mutarotase-like"/>
    <property type="match status" value="1"/>
</dbReference>
<dbReference type="AlphaFoldDB" id="A0AAW9RFS1"/>
<comment type="pathway">
    <text evidence="2">Glycan metabolism; osmoregulated periplasmic glucan (OPG) biosynthesis.</text>
</comment>
<evidence type="ECO:0000256" key="6">
    <source>
        <dbReference type="SAM" id="MobiDB-lite"/>
    </source>
</evidence>
<dbReference type="InterPro" id="IPR013783">
    <property type="entry name" value="Ig-like_fold"/>
</dbReference>
<evidence type="ECO:0000256" key="1">
    <source>
        <dbReference type="ARBA" id="ARBA00004418"/>
    </source>
</evidence>
<comment type="similarity">
    <text evidence="3">Belongs to the OpgD/OpgG family.</text>
</comment>
<dbReference type="InterPro" id="IPR007444">
    <property type="entry name" value="Glucan_biosyn_MdoG_C"/>
</dbReference>
<dbReference type="Proteomes" id="UP001378188">
    <property type="component" value="Unassembled WGS sequence"/>
</dbReference>
<organism evidence="8 9">
    <name type="scientific">Microbaculum marinum</name>
    <dbReference type="NCBI Taxonomy" id="1764581"/>
    <lineage>
        <taxon>Bacteria</taxon>
        <taxon>Pseudomonadati</taxon>
        <taxon>Pseudomonadota</taxon>
        <taxon>Alphaproteobacteria</taxon>
        <taxon>Hyphomicrobiales</taxon>
        <taxon>Tepidamorphaceae</taxon>
        <taxon>Microbaculum</taxon>
    </lineage>
</organism>
<evidence type="ECO:0000256" key="4">
    <source>
        <dbReference type="ARBA" id="ARBA00022729"/>
    </source>
</evidence>
<evidence type="ECO:0000256" key="3">
    <source>
        <dbReference type="ARBA" id="ARBA00009284"/>
    </source>
</evidence>
<name>A0AAW9RFS1_9HYPH</name>
<dbReference type="PANTHER" id="PTHR30504">
    <property type="entry name" value="GLUCANS BIOSYNTHESIS PROTEIN"/>
    <property type="match status" value="1"/>
</dbReference>
<dbReference type="Gene3D" id="2.60.40.10">
    <property type="entry name" value="Immunoglobulins"/>
    <property type="match status" value="1"/>
</dbReference>
<evidence type="ECO:0000256" key="5">
    <source>
        <dbReference type="ARBA" id="ARBA00022764"/>
    </source>
</evidence>
<evidence type="ECO:0000256" key="2">
    <source>
        <dbReference type="ARBA" id="ARBA00005001"/>
    </source>
</evidence>
<keyword evidence="4" id="KW-0732">Signal</keyword>
<dbReference type="InterPro" id="IPR014718">
    <property type="entry name" value="GH-type_carb-bd"/>
</dbReference>
<dbReference type="PIRSF" id="PIRSF006281">
    <property type="entry name" value="MdoG"/>
    <property type="match status" value="1"/>
</dbReference>
<accession>A0AAW9RFS1</accession>
<comment type="subcellular location">
    <subcellularLocation>
        <location evidence="1">Periplasm</location>
    </subcellularLocation>
</comment>
<dbReference type="SUPFAM" id="SSF81296">
    <property type="entry name" value="E set domains"/>
    <property type="match status" value="1"/>
</dbReference>
<dbReference type="Gene3D" id="2.70.98.10">
    <property type="match status" value="1"/>
</dbReference>